<dbReference type="AlphaFoldDB" id="A0A3P8V6W1"/>
<dbReference type="SUPFAM" id="SSF48726">
    <property type="entry name" value="Immunoglobulin"/>
    <property type="match status" value="1"/>
</dbReference>
<keyword evidence="5" id="KW-1133">Transmembrane helix</keyword>
<feature type="transmembrane region" description="Helical" evidence="5">
    <location>
        <begin position="230"/>
        <end position="254"/>
    </location>
</feature>
<dbReference type="Gene3D" id="2.60.40.10">
    <property type="entry name" value="Immunoglobulins"/>
    <property type="match status" value="1"/>
</dbReference>
<evidence type="ECO:0000313" key="8">
    <source>
        <dbReference type="Proteomes" id="UP000265120"/>
    </source>
</evidence>
<evidence type="ECO:0000256" key="2">
    <source>
        <dbReference type="ARBA" id="ARBA00022729"/>
    </source>
</evidence>
<evidence type="ECO:0000256" key="4">
    <source>
        <dbReference type="ARBA" id="ARBA00023180"/>
    </source>
</evidence>
<name>A0A3P8V6W1_CYNSE</name>
<accession>A0A3P8V6W1</accession>
<dbReference type="InParanoid" id="A0A3P8V6W1"/>
<reference evidence="7" key="3">
    <citation type="submission" date="2025-09" db="UniProtKB">
        <authorList>
            <consortium name="Ensembl"/>
        </authorList>
    </citation>
    <scope>IDENTIFICATION</scope>
</reference>
<evidence type="ECO:0000256" key="5">
    <source>
        <dbReference type="SAM" id="Phobius"/>
    </source>
</evidence>
<reference evidence="7 8" key="1">
    <citation type="journal article" date="2014" name="Nat. Genet.">
        <title>Whole-genome sequence of a flatfish provides insights into ZW sex chromosome evolution and adaptation to a benthic lifestyle.</title>
        <authorList>
            <person name="Chen S."/>
            <person name="Zhang G."/>
            <person name="Shao C."/>
            <person name="Huang Q."/>
            <person name="Liu G."/>
            <person name="Zhang P."/>
            <person name="Song W."/>
            <person name="An N."/>
            <person name="Chalopin D."/>
            <person name="Volff J.N."/>
            <person name="Hong Y."/>
            <person name="Li Q."/>
            <person name="Sha Z."/>
            <person name="Zhou H."/>
            <person name="Xie M."/>
            <person name="Yu Q."/>
            <person name="Liu Y."/>
            <person name="Xiang H."/>
            <person name="Wang N."/>
            <person name="Wu K."/>
            <person name="Yang C."/>
            <person name="Zhou Q."/>
            <person name="Liao X."/>
            <person name="Yang L."/>
            <person name="Hu Q."/>
            <person name="Zhang J."/>
            <person name="Meng L."/>
            <person name="Jin L."/>
            <person name="Tian Y."/>
            <person name="Lian J."/>
            <person name="Yang J."/>
            <person name="Miao G."/>
            <person name="Liu S."/>
            <person name="Liang Z."/>
            <person name="Yan F."/>
            <person name="Li Y."/>
            <person name="Sun B."/>
            <person name="Zhang H."/>
            <person name="Zhang J."/>
            <person name="Zhu Y."/>
            <person name="Du M."/>
            <person name="Zhao Y."/>
            <person name="Schartl M."/>
            <person name="Tang Q."/>
            <person name="Wang J."/>
        </authorList>
    </citation>
    <scope>NUCLEOTIDE SEQUENCE</scope>
</reference>
<dbReference type="Ensembl" id="ENSCSET00000010404.1">
    <property type="protein sequence ID" value="ENSCSEP00000010282.1"/>
    <property type="gene ID" value="ENSCSEG00000006584.1"/>
</dbReference>
<evidence type="ECO:0000313" key="7">
    <source>
        <dbReference type="Ensembl" id="ENSCSEP00000010282.1"/>
    </source>
</evidence>
<dbReference type="OMA" id="LLLWKFV"/>
<dbReference type="Pfam" id="PF11465">
    <property type="entry name" value="Receptor_2B4"/>
    <property type="match status" value="1"/>
</dbReference>
<dbReference type="InterPro" id="IPR036179">
    <property type="entry name" value="Ig-like_dom_sf"/>
</dbReference>
<dbReference type="GeneTree" id="ENSGT00940000176960"/>
<keyword evidence="3 5" id="KW-0472">Membrane</keyword>
<evidence type="ECO:0000259" key="6">
    <source>
        <dbReference type="Pfam" id="PF11465"/>
    </source>
</evidence>
<sequence length="290" mass="32995">MVTRQHWTPLLLTVTLDHIFIWFSNCGLQPIRSWFVMTGQDLRLNVTAPVVLSKRDQFKWTFNNIEVIVTIYADNYTEQDDSYTDRAFISAENKSLLLKNTQNNDSGLYRAELQTRRNKCLVQYQVMVQDMVSRPNLVVTRVSSSSAHCDLNVTCSTADSELITNSVSCNSSDCSLQETETSRDTVSGAVLSLFLSHDNLVVCQLSNNVSQQRVTEEILQLCVTDSDSRFFIIIGSVVGVTVVICLVVIFILFYNKHRPGKRILREGGVNFDSPDENRKQLQMQFFKIKL</sequence>
<organism evidence="7 8">
    <name type="scientific">Cynoglossus semilaevis</name>
    <name type="common">Tongue sole</name>
    <dbReference type="NCBI Taxonomy" id="244447"/>
    <lineage>
        <taxon>Eukaryota</taxon>
        <taxon>Metazoa</taxon>
        <taxon>Chordata</taxon>
        <taxon>Craniata</taxon>
        <taxon>Vertebrata</taxon>
        <taxon>Euteleostomi</taxon>
        <taxon>Actinopterygii</taxon>
        <taxon>Neopterygii</taxon>
        <taxon>Teleostei</taxon>
        <taxon>Neoteleostei</taxon>
        <taxon>Acanthomorphata</taxon>
        <taxon>Carangaria</taxon>
        <taxon>Pleuronectiformes</taxon>
        <taxon>Pleuronectoidei</taxon>
        <taxon>Cynoglossidae</taxon>
        <taxon>Cynoglossinae</taxon>
        <taxon>Cynoglossus</taxon>
    </lineage>
</organism>
<evidence type="ECO:0000256" key="1">
    <source>
        <dbReference type="ARBA" id="ARBA00004370"/>
    </source>
</evidence>
<protein>
    <recommendedName>
        <fullName evidence="6">Natural killer cell receptor 2B4 immunoglobulin domain-containing protein</fullName>
    </recommendedName>
</protein>
<keyword evidence="8" id="KW-1185">Reference proteome</keyword>
<comment type="subcellular location">
    <subcellularLocation>
        <location evidence="1">Membrane</location>
    </subcellularLocation>
</comment>
<dbReference type="InterPro" id="IPR024303">
    <property type="entry name" value="NK_rcpt_2B4_Ig_dom"/>
</dbReference>
<evidence type="ECO:0000256" key="3">
    <source>
        <dbReference type="ARBA" id="ARBA00023136"/>
    </source>
</evidence>
<dbReference type="STRING" id="244447.ENSCSEP00000010282"/>
<dbReference type="InterPro" id="IPR013783">
    <property type="entry name" value="Ig-like_fold"/>
</dbReference>
<dbReference type="InterPro" id="IPR015631">
    <property type="entry name" value="CD2/SLAM_rcpt"/>
</dbReference>
<keyword evidence="2" id="KW-0732">Signal</keyword>
<dbReference type="Proteomes" id="UP000265120">
    <property type="component" value="Chromosome 20"/>
</dbReference>
<reference evidence="7" key="2">
    <citation type="submission" date="2025-08" db="UniProtKB">
        <authorList>
            <consortium name="Ensembl"/>
        </authorList>
    </citation>
    <scope>IDENTIFICATION</scope>
</reference>
<keyword evidence="5" id="KW-0812">Transmembrane</keyword>
<proteinExistence type="predicted"/>
<dbReference type="PANTHER" id="PTHR12080">
    <property type="entry name" value="SIGNALING LYMPHOCYTIC ACTIVATION MOLECULE"/>
    <property type="match status" value="1"/>
</dbReference>
<dbReference type="GO" id="GO:0016020">
    <property type="term" value="C:membrane"/>
    <property type="evidence" value="ECO:0007669"/>
    <property type="project" value="UniProtKB-SubCell"/>
</dbReference>
<keyword evidence="4" id="KW-0325">Glycoprotein</keyword>
<feature type="domain" description="Natural killer cell receptor 2B4 immunoglobulin" evidence="6">
    <location>
        <begin position="61"/>
        <end position="129"/>
    </location>
</feature>
<dbReference type="PANTHER" id="PTHR12080:SF80">
    <property type="entry name" value="IMMUNOGLOBULIN V-SET DOMAIN-CONTAINING PROTEIN"/>
    <property type="match status" value="1"/>
</dbReference>